<evidence type="ECO:0000313" key="8">
    <source>
        <dbReference type="EMBL" id="CAD0106696.1"/>
    </source>
</evidence>
<evidence type="ECO:0000256" key="3">
    <source>
        <dbReference type="ARBA" id="ARBA00023295"/>
    </source>
</evidence>
<dbReference type="Pfam" id="PF00251">
    <property type="entry name" value="Glyco_hydro_32N"/>
    <property type="match status" value="1"/>
</dbReference>
<keyword evidence="2 4" id="KW-0378">Hydrolase</keyword>
<feature type="signal peptide" evidence="5">
    <location>
        <begin position="1"/>
        <end position="21"/>
    </location>
</feature>
<dbReference type="GO" id="GO:0005987">
    <property type="term" value="P:sucrose catabolic process"/>
    <property type="evidence" value="ECO:0007669"/>
    <property type="project" value="TreeGrafter"/>
</dbReference>
<feature type="domain" description="Glycosyl hydrolase family 32 C-terminal" evidence="7">
    <location>
        <begin position="441"/>
        <end position="600"/>
    </location>
</feature>
<dbReference type="Proteomes" id="UP000745764">
    <property type="component" value="Unassembled WGS sequence"/>
</dbReference>
<dbReference type="InterPro" id="IPR013189">
    <property type="entry name" value="Glyco_hydro_32_C"/>
</dbReference>
<evidence type="ECO:0000256" key="2">
    <source>
        <dbReference type="ARBA" id="ARBA00022801"/>
    </source>
</evidence>
<gene>
    <name evidence="8" type="ORF">AWRI4620_LOCUS951</name>
</gene>
<dbReference type="PANTHER" id="PTHR42800:SF3">
    <property type="entry name" value="GLYCOSYL HYDROLASE FAMILY 32 N-TERMINAL DOMAIN-CONTAINING PROTEIN"/>
    <property type="match status" value="1"/>
</dbReference>
<dbReference type="SMART" id="SM00640">
    <property type="entry name" value="Glyco_32"/>
    <property type="match status" value="1"/>
</dbReference>
<organism evidence="8 9">
    <name type="scientific">Aureobasidium uvarum</name>
    <dbReference type="NCBI Taxonomy" id="2773716"/>
    <lineage>
        <taxon>Eukaryota</taxon>
        <taxon>Fungi</taxon>
        <taxon>Dikarya</taxon>
        <taxon>Ascomycota</taxon>
        <taxon>Pezizomycotina</taxon>
        <taxon>Dothideomycetes</taxon>
        <taxon>Dothideomycetidae</taxon>
        <taxon>Dothideales</taxon>
        <taxon>Saccotheciaceae</taxon>
        <taxon>Aureobasidium</taxon>
    </lineage>
</organism>
<comment type="caution">
    <text evidence="8">The sequence shown here is derived from an EMBL/GenBank/DDBJ whole genome shotgun (WGS) entry which is preliminary data.</text>
</comment>
<accession>A0A9N8PQ16</accession>
<dbReference type="PANTHER" id="PTHR42800">
    <property type="entry name" value="EXOINULINASE INUD (AFU_ORTHOLOGUE AFUA_5G00480)"/>
    <property type="match status" value="1"/>
</dbReference>
<evidence type="ECO:0000259" key="7">
    <source>
        <dbReference type="Pfam" id="PF08244"/>
    </source>
</evidence>
<keyword evidence="5" id="KW-0732">Signal</keyword>
<dbReference type="GO" id="GO:0004575">
    <property type="term" value="F:sucrose alpha-glucosidase activity"/>
    <property type="evidence" value="ECO:0007669"/>
    <property type="project" value="TreeGrafter"/>
</dbReference>
<dbReference type="Pfam" id="PF08244">
    <property type="entry name" value="Glyco_hydro_32C"/>
    <property type="match status" value="1"/>
</dbReference>
<evidence type="ECO:0000256" key="1">
    <source>
        <dbReference type="ARBA" id="ARBA00009902"/>
    </source>
</evidence>
<dbReference type="InterPro" id="IPR023296">
    <property type="entry name" value="Glyco_hydro_beta-prop_sf"/>
</dbReference>
<protein>
    <recommendedName>
        <fullName evidence="10">Glycosyl hydrolase-like proteins family 32 superfamily</fullName>
    </recommendedName>
</protein>
<comment type="similarity">
    <text evidence="1 4">Belongs to the glycosyl hydrolase 32 family.</text>
</comment>
<proteinExistence type="inferred from homology"/>
<keyword evidence="9" id="KW-1185">Reference proteome</keyword>
<feature type="chain" id="PRO_5040412388" description="Glycosyl hydrolase-like proteins family 32 superfamily" evidence="5">
    <location>
        <begin position="22"/>
        <end position="634"/>
    </location>
</feature>
<evidence type="ECO:0000259" key="6">
    <source>
        <dbReference type="Pfam" id="PF00251"/>
    </source>
</evidence>
<feature type="domain" description="Glycosyl hydrolase family 32 N-terminal" evidence="6">
    <location>
        <begin position="42"/>
        <end position="397"/>
    </location>
</feature>
<dbReference type="InterPro" id="IPR013320">
    <property type="entry name" value="ConA-like_dom_sf"/>
</dbReference>
<dbReference type="AlphaFoldDB" id="A0A9N8PQ16"/>
<dbReference type="SUPFAM" id="SSF49899">
    <property type="entry name" value="Concanavalin A-like lectins/glucanases"/>
    <property type="match status" value="1"/>
</dbReference>
<evidence type="ECO:0000256" key="4">
    <source>
        <dbReference type="RuleBase" id="RU362110"/>
    </source>
</evidence>
<sequence>MKGSLALASLMGATALGQTLTTSMIESMGNNTLFTRWRPQNHFIAPAGWMNDPCGLMYDPTEDLYHAFYQWHPEHINWGNISWGHATSKDMISWTDVGGWQGRDALAMGPSGNGSYNGLGIFSGTAQPVNLTGGIDGTLLVFYTSVSKLPTSWSIPYQNGTESQSLAMSTDGGKTWKQYENNPVIEGPPGGFENGWNITGFRDPFFEPLPALDAILGREPSYYAVFGSGIKGVGPRMPLWAAPASDLTKWTFLGSLFEPASNTSLGSVLSTGSYGYNFEVSGFFTLPDEDGHLHYFVNMGSEGGNVSFHESAHWALWNEGHVTRRANGSAQFTPISGGAGDWGLLYALSSFNDTKNDRRVQYGWAPEDITGDGGIFSANQQGFQGALSLPRELFVHTVKNVVNMDGMVTELGNSYLAQNLDGSFTAQTLGVRPLDDVVVGLRNGSTQHSWPGRTYNGSHTLVANGSAHMELSAVVSSATGPCGVRIGMSPDGREYTTIYYEPANNTVVVDRSHSSLIDGFANSSVIGYFHPYTVQGEYGNATQEPLAWDIFVDGSLVEVYINERFALTTRIYPSMESSTGAGVYVPSGSSATFDSIDMWSSLYNVFPERPLNSSSQLVWDTVQQTNNRTWWTGN</sequence>
<dbReference type="EMBL" id="CAINUL010000001">
    <property type="protein sequence ID" value="CAD0106696.1"/>
    <property type="molecule type" value="Genomic_DNA"/>
</dbReference>
<evidence type="ECO:0008006" key="10">
    <source>
        <dbReference type="Google" id="ProtNLM"/>
    </source>
</evidence>
<evidence type="ECO:0000313" key="9">
    <source>
        <dbReference type="Proteomes" id="UP000745764"/>
    </source>
</evidence>
<dbReference type="GO" id="GO:0005737">
    <property type="term" value="C:cytoplasm"/>
    <property type="evidence" value="ECO:0007669"/>
    <property type="project" value="TreeGrafter"/>
</dbReference>
<dbReference type="Gene3D" id="2.115.10.20">
    <property type="entry name" value="Glycosyl hydrolase domain, family 43"/>
    <property type="match status" value="1"/>
</dbReference>
<dbReference type="SUPFAM" id="SSF75005">
    <property type="entry name" value="Arabinanase/levansucrase/invertase"/>
    <property type="match status" value="1"/>
</dbReference>
<evidence type="ECO:0000256" key="5">
    <source>
        <dbReference type="SAM" id="SignalP"/>
    </source>
</evidence>
<dbReference type="InterPro" id="IPR001362">
    <property type="entry name" value="Glyco_hydro_32"/>
</dbReference>
<dbReference type="Gene3D" id="2.60.120.560">
    <property type="entry name" value="Exo-inulinase, domain 1"/>
    <property type="match status" value="1"/>
</dbReference>
<dbReference type="InterPro" id="IPR013148">
    <property type="entry name" value="Glyco_hydro_32_N"/>
</dbReference>
<name>A0A9N8PQ16_9PEZI</name>
<keyword evidence="3 4" id="KW-0326">Glycosidase</keyword>
<reference evidence="8" key="1">
    <citation type="submission" date="2020-06" db="EMBL/GenBank/DDBJ databases">
        <authorList>
            <person name="Onetto C."/>
        </authorList>
    </citation>
    <scope>NUCLEOTIDE SEQUENCE</scope>
</reference>
<dbReference type="OrthoDB" id="202537at2759"/>
<dbReference type="CDD" id="cd18621">
    <property type="entry name" value="GH32_XdINV-like"/>
    <property type="match status" value="1"/>
</dbReference>